<sequence>MAAGIPDALAHVVDKLAGAGLAASHTVGGLQVPGAWVHATGYEPLTLGGAARLDVAVDLIAEDQAEHTAISQLDGMLGIALTVITPTGKVETDAVVEFPSGALPAFRIPTTIEYTKE</sequence>
<evidence type="ECO:0000313" key="2">
    <source>
        <dbReference type="Proteomes" id="UP000664398"/>
    </source>
</evidence>
<comment type="caution">
    <text evidence="1">The sequence shown here is derived from an EMBL/GenBank/DDBJ whole genome shotgun (WGS) entry which is preliminary data.</text>
</comment>
<protein>
    <submittedName>
        <fullName evidence="1">Uncharacterized protein</fullName>
    </submittedName>
</protein>
<reference evidence="1" key="1">
    <citation type="submission" date="2021-03" db="EMBL/GenBank/DDBJ databases">
        <title>Leucobacter chromiisoli sp. nov., isolated from chromium-containing soil of chemical plant.</title>
        <authorList>
            <person name="Xu Z."/>
        </authorList>
    </citation>
    <scope>NUCLEOTIDE SEQUENCE</scope>
    <source>
        <strain evidence="1">A2</strain>
    </source>
</reference>
<dbReference type="EMBL" id="JAGDYL010000020">
    <property type="protein sequence ID" value="MBO1805901.1"/>
    <property type="molecule type" value="Genomic_DNA"/>
</dbReference>
<proteinExistence type="predicted"/>
<evidence type="ECO:0000313" key="1">
    <source>
        <dbReference type="EMBL" id="MBO1805901.1"/>
    </source>
</evidence>
<organism evidence="1 2">
    <name type="scientific">Leucobacter ruminantium</name>
    <dbReference type="NCBI Taxonomy" id="1289170"/>
    <lineage>
        <taxon>Bacteria</taxon>
        <taxon>Bacillati</taxon>
        <taxon>Actinomycetota</taxon>
        <taxon>Actinomycetes</taxon>
        <taxon>Micrococcales</taxon>
        <taxon>Microbacteriaceae</taxon>
        <taxon>Leucobacter</taxon>
    </lineage>
</organism>
<dbReference type="Proteomes" id="UP000664398">
    <property type="component" value="Unassembled WGS sequence"/>
</dbReference>
<dbReference type="AlphaFoldDB" id="A0A939LWU7"/>
<gene>
    <name evidence="1" type="ORF">J4H91_11325</name>
</gene>
<accession>A0A939LWU7</accession>
<keyword evidence="2" id="KW-1185">Reference proteome</keyword>
<name>A0A939LWU7_9MICO</name>
<dbReference type="RefSeq" id="WP_208046373.1">
    <property type="nucleotide sequence ID" value="NZ_JAGDYL010000020.1"/>
</dbReference>